<feature type="coiled-coil region" evidence="1">
    <location>
        <begin position="144"/>
        <end position="192"/>
    </location>
</feature>
<keyword evidence="4" id="KW-1185">Reference proteome</keyword>
<reference evidence="3 4" key="1">
    <citation type="submission" date="2024-11" db="EMBL/GenBank/DDBJ databases">
        <title>Adaptive evolution of stress response genes in parasites aligns with host niche diversity.</title>
        <authorList>
            <person name="Hahn C."/>
            <person name="Resl P."/>
        </authorList>
    </citation>
    <scope>NUCLEOTIDE SEQUENCE [LARGE SCALE GENOMIC DNA]</scope>
    <source>
        <strain evidence="3">EGGRZ-B1_66</strain>
        <tissue evidence="3">Body</tissue>
    </source>
</reference>
<dbReference type="Proteomes" id="UP001626550">
    <property type="component" value="Unassembled WGS sequence"/>
</dbReference>
<dbReference type="EMBL" id="JBJKFK010000209">
    <property type="protein sequence ID" value="KAL3318737.1"/>
    <property type="molecule type" value="Genomic_DNA"/>
</dbReference>
<feature type="coiled-coil region" evidence="1">
    <location>
        <begin position="18"/>
        <end position="112"/>
    </location>
</feature>
<evidence type="ECO:0000256" key="1">
    <source>
        <dbReference type="SAM" id="Coils"/>
    </source>
</evidence>
<feature type="region of interest" description="Disordered" evidence="2">
    <location>
        <begin position="193"/>
        <end position="220"/>
    </location>
</feature>
<organism evidence="3 4">
    <name type="scientific">Cichlidogyrus casuarinus</name>
    <dbReference type="NCBI Taxonomy" id="1844966"/>
    <lineage>
        <taxon>Eukaryota</taxon>
        <taxon>Metazoa</taxon>
        <taxon>Spiralia</taxon>
        <taxon>Lophotrochozoa</taxon>
        <taxon>Platyhelminthes</taxon>
        <taxon>Monogenea</taxon>
        <taxon>Monopisthocotylea</taxon>
        <taxon>Dactylogyridea</taxon>
        <taxon>Ancyrocephalidae</taxon>
        <taxon>Cichlidogyrus</taxon>
    </lineage>
</organism>
<feature type="coiled-coil region" evidence="1">
    <location>
        <begin position="406"/>
        <end position="487"/>
    </location>
</feature>
<feature type="compositionally biased region" description="Low complexity" evidence="2">
    <location>
        <begin position="196"/>
        <end position="209"/>
    </location>
</feature>
<comment type="caution">
    <text evidence="3">The sequence shown here is derived from an EMBL/GenBank/DDBJ whole genome shotgun (WGS) entry which is preliminary data.</text>
</comment>
<sequence>MILNAQSCPYAYQADPMVDRKSQDILALEAELAALRLRYNEEKRLIQDQANMNESANNKELQRAQEQLKAHSQTIGSLIAEKTHLQARLSHYENLSQTQLREIEELKRYEANLTDRVHEAEILLEERRSEMEQNTILIHSSDQIDQLQRNLKNEQLLRQELQSELNELRTRHANLQQENEQLNVLARSLRNKVSKSSKSSSDNQDIDSNTNGDSESFSIISGADSCRSYDHLMEDRILMNEEIVRIQSELASALNEKDVMEKDFRNFAQQLEKRQQESFDALNVQRQQTLDAQFLIENLRQELMEKESALEQIKQEGNRTELPEVTSNNQSHAEKKLVLENQGSRRVEELLLLNSSQANEMSCLKDQIHSLTDQLRDHETLLEDHLSIVSQSESLRVNSSRLVEQNNYMKDQLAQLIAENRELSEKLAQQVSIEPHVEEFQSKAAIENDIEKVAELTEALQVADTKIKTLQVEKDYYERTSAQLEMEASTVEEYITMFTHRRCCEQRRAKLRESILSSLLADRRETQNNMIKVVSTFLSNDTEGNYA</sequence>
<evidence type="ECO:0000256" key="2">
    <source>
        <dbReference type="SAM" id="MobiDB-lite"/>
    </source>
</evidence>
<feature type="compositionally biased region" description="Polar residues" evidence="2">
    <location>
        <begin position="210"/>
        <end position="219"/>
    </location>
</feature>
<evidence type="ECO:0000313" key="4">
    <source>
        <dbReference type="Proteomes" id="UP001626550"/>
    </source>
</evidence>
<accession>A0ABD2QGS8</accession>
<name>A0ABD2QGS8_9PLAT</name>
<gene>
    <name evidence="3" type="primary">GOLGA2</name>
    <name evidence="3" type="ORF">Ciccas_002594</name>
</gene>
<evidence type="ECO:0000313" key="3">
    <source>
        <dbReference type="EMBL" id="KAL3318737.1"/>
    </source>
</evidence>
<protein>
    <submittedName>
        <fullName evidence="3">Golgin subfamily A</fullName>
    </submittedName>
</protein>
<proteinExistence type="predicted"/>
<keyword evidence="1" id="KW-0175">Coiled coil</keyword>
<dbReference type="AlphaFoldDB" id="A0ABD2QGS8"/>